<feature type="compositionally biased region" description="Pro residues" evidence="1">
    <location>
        <begin position="304"/>
        <end position="317"/>
    </location>
</feature>
<proteinExistence type="predicted"/>
<feature type="region of interest" description="Disordered" evidence="1">
    <location>
        <begin position="300"/>
        <end position="374"/>
    </location>
</feature>
<dbReference type="AlphaFoldDB" id="A0A3A4BFP0"/>
<sequence>MSNTQPDEVARYAGAVRAALADLPESDREELLEDLDSHLAEVAADSPEPLTARLGSPEAYAADLRAAYGGRPATPRRGRLRRLPHDVTARFRETAAAAHTRLSELPAYRHLLEFLPQLRPAWWVLRGYAAAVVILSIQAGETLTPTNILEWLFAFALVWASVWYGMRGAGLGHWRWAGRAVNVVALLGVAMGVLIAADVHAENKREPYTGQAAPAGGQPPIQHMSSLDSGQVGNIFPRDAEGRPLEGVLLYDQHGRPIEVEPEPDYVLEWYCGTPQPLKHRYPLKLRDAVNEGGLIQEESGCIIPPPAPVPPAPTPPANGVATPTPAGSPPATPTPGATPTGGASATPSPTPTSKSTPTPTPKSTPTPTPTRGS</sequence>
<dbReference type="OrthoDB" id="5185521at2"/>
<keyword evidence="2" id="KW-0812">Transmembrane</keyword>
<dbReference type="Pfam" id="PF22564">
    <property type="entry name" value="HAAS"/>
    <property type="match status" value="1"/>
</dbReference>
<dbReference type="EMBL" id="QZEY01000003">
    <property type="protein sequence ID" value="RJL33302.1"/>
    <property type="molecule type" value="Genomic_DNA"/>
</dbReference>
<keyword evidence="2" id="KW-0472">Membrane</keyword>
<comment type="caution">
    <text evidence="3">The sequence shown here is derived from an EMBL/GenBank/DDBJ whole genome shotgun (WGS) entry which is preliminary data.</text>
</comment>
<protein>
    <recommendedName>
        <fullName evidence="5">Proline-rich protein</fullName>
    </recommendedName>
</protein>
<evidence type="ECO:0000313" key="3">
    <source>
        <dbReference type="EMBL" id="RJL33302.1"/>
    </source>
</evidence>
<evidence type="ECO:0008006" key="5">
    <source>
        <dbReference type="Google" id="ProtNLM"/>
    </source>
</evidence>
<accession>A0A3A4BFP0</accession>
<keyword evidence="4" id="KW-1185">Reference proteome</keyword>
<feature type="compositionally biased region" description="Low complexity" evidence="1">
    <location>
        <begin position="335"/>
        <end position="358"/>
    </location>
</feature>
<gene>
    <name evidence="3" type="ORF">D5H75_10855</name>
</gene>
<evidence type="ECO:0000256" key="2">
    <source>
        <dbReference type="SAM" id="Phobius"/>
    </source>
</evidence>
<reference evidence="3 4" key="1">
    <citation type="submission" date="2018-09" db="EMBL/GenBank/DDBJ databases">
        <title>YIM 75507 draft genome.</title>
        <authorList>
            <person name="Tang S."/>
            <person name="Feng Y."/>
        </authorList>
    </citation>
    <scope>NUCLEOTIDE SEQUENCE [LARGE SCALE GENOMIC DNA]</scope>
    <source>
        <strain evidence="3 4">YIM 75507</strain>
    </source>
</reference>
<feature type="transmembrane region" description="Helical" evidence="2">
    <location>
        <begin position="176"/>
        <end position="197"/>
    </location>
</feature>
<organism evidence="3 4">
    <name type="scientific">Bailinhaonella thermotolerans</name>
    <dbReference type="NCBI Taxonomy" id="1070861"/>
    <lineage>
        <taxon>Bacteria</taxon>
        <taxon>Bacillati</taxon>
        <taxon>Actinomycetota</taxon>
        <taxon>Actinomycetes</taxon>
        <taxon>Streptosporangiales</taxon>
        <taxon>Streptosporangiaceae</taxon>
        <taxon>Bailinhaonella</taxon>
    </lineage>
</organism>
<feature type="transmembrane region" description="Helical" evidence="2">
    <location>
        <begin position="121"/>
        <end position="140"/>
    </location>
</feature>
<feature type="compositionally biased region" description="Pro residues" evidence="1">
    <location>
        <begin position="359"/>
        <end position="374"/>
    </location>
</feature>
<dbReference type="Proteomes" id="UP000265768">
    <property type="component" value="Unassembled WGS sequence"/>
</dbReference>
<evidence type="ECO:0000256" key="1">
    <source>
        <dbReference type="SAM" id="MobiDB-lite"/>
    </source>
</evidence>
<dbReference type="RefSeq" id="WP_119926261.1">
    <property type="nucleotide sequence ID" value="NZ_QZEY01000003.1"/>
</dbReference>
<name>A0A3A4BFP0_9ACTN</name>
<evidence type="ECO:0000313" key="4">
    <source>
        <dbReference type="Proteomes" id="UP000265768"/>
    </source>
</evidence>
<feature type="transmembrane region" description="Helical" evidence="2">
    <location>
        <begin position="146"/>
        <end position="164"/>
    </location>
</feature>
<keyword evidence="2" id="KW-1133">Transmembrane helix</keyword>